<organism evidence="1">
    <name type="scientific">viral metagenome</name>
    <dbReference type="NCBI Taxonomy" id="1070528"/>
    <lineage>
        <taxon>unclassified sequences</taxon>
        <taxon>metagenomes</taxon>
        <taxon>organismal metagenomes</taxon>
    </lineage>
</organism>
<reference evidence="1" key="1">
    <citation type="journal article" date="2020" name="Nature">
        <title>Giant virus diversity and host interactions through global metagenomics.</title>
        <authorList>
            <person name="Schulz F."/>
            <person name="Roux S."/>
            <person name="Paez-Espino D."/>
            <person name="Jungbluth S."/>
            <person name="Walsh D.A."/>
            <person name="Denef V.J."/>
            <person name="McMahon K.D."/>
            <person name="Konstantinidis K.T."/>
            <person name="Eloe-Fadrosh E.A."/>
            <person name="Kyrpides N.C."/>
            <person name="Woyke T."/>
        </authorList>
    </citation>
    <scope>NUCLEOTIDE SEQUENCE</scope>
    <source>
        <strain evidence="1">GVMAG-S-1101169-75</strain>
    </source>
</reference>
<proteinExistence type="predicted"/>
<dbReference type="AlphaFoldDB" id="A0A6C0K0D6"/>
<dbReference type="EMBL" id="MN740785">
    <property type="protein sequence ID" value="QHU11502.1"/>
    <property type="molecule type" value="Genomic_DNA"/>
</dbReference>
<protein>
    <submittedName>
        <fullName evidence="1">Uncharacterized protein</fullName>
    </submittedName>
</protein>
<evidence type="ECO:0000313" key="1">
    <source>
        <dbReference type="EMBL" id="QHU11502.1"/>
    </source>
</evidence>
<sequence>MEQRKSCYPTLNNIHIEPPQAFKYPVYILRNDQASIQQKAIDFVPTTASHRPFQNEPSTSLDPRLFDSPRSQRLVLDVPPWQTQGTQPLTDVYANSVNHTGFFPGYEALTGGQVYYYSDIDNDLPYTTPPFSIPVHVIPQVLVDPMGGQKFYYERIPIFSKQNAQFQYSFDQDQCEYREDLMARQQQIFYNNAFGAYQFIQNPQKYYPMVQQAKKNYHP</sequence>
<name>A0A6C0K0D6_9ZZZZ</name>
<accession>A0A6C0K0D6</accession>